<feature type="transmembrane region" description="Helical" evidence="21">
    <location>
        <begin position="186"/>
        <end position="211"/>
    </location>
</feature>
<dbReference type="Pfam" id="PF00680">
    <property type="entry name" value="RdRP_1"/>
    <property type="match status" value="1"/>
</dbReference>
<keyword evidence="19" id="KW-0175">Coiled coil</keyword>
<dbReference type="SUPFAM" id="SSF56672">
    <property type="entry name" value="DNA/RNA polymerases"/>
    <property type="match status" value="1"/>
</dbReference>
<evidence type="ECO:0000256" key="14">
    <source>
        <dbReference type="ARBA" id="ARBA00022825"/>
    </source>
</evidence>
<evidence type="ECO:0000256" key="17">
    <source>
        <dbReference type="ARBA" id="ARBA00022989"/>
    </source>
</evidence>
<evidence type="ECO:0000256" key="11">
    <source>
        <dbReference type="ARBA" id="ARBA00022695"/>
    </source>
</evidence>
<keyword evidence="6" id="KW-0191">Covalent protein-RNA linkage</keyword>
<keyword evidence="17 21" id="KW-1133">Transmembrane helix</keyword>
<dbReference type="GO" id="GO:0003968">
    <property type="term" value="F:RNA-directed RNA polymerase activity"/>
    <property type="evidence" value="ECO:0007669"/>
    <property type="project" value="UniProtKB-KW"/>
</dbReference>
<comment type="similarity">
    <text evidence="2">Belongs to the astroviridae polyprotein 1AB family.</text>
</comment>
<dbReference type="InterPro" id="IPR045836">
    <property type="entry name" value="Astro_VPg"/>
</dbReference>
<dbReference type="GO" id="GO:0000166">
    <property type="term" value="F:nucleotide binding"/>
    <property type="evidence" value="ECO:0007669"/>
    <property type="project" value="UniProtKB-KW"/>
</dbReference>
<feature type="coiled-coil region" evidence="19">
    <location>
        <begin position="768"/>
        <end position="846"/>
    </location>
</feature>
<evidence type="ECO:0000259" key="22">
    <source>
        <dbReference type="PROSITE" id="PS50507"/>
    </source>
</evidence>
<dbReference type="GO" id="GO:0008236">
    <property type="term" value="F:serine-type peptidase activity"/>
    <property type="evidence" value="ECO:0007669"/>
    <property type="project" value="UniProtKB-KW"/>
</dbReference>
<dbReference type="GO" id="GO:0003723">
    <property type="term" value="F:RNA binding"/>
    <property type="evidence" value="ECO:0007669"/>
    <property type="project" value="InterPro"/>
</dbReference>
<evidence type="ECO:0000256" key="9">
    <source>
        <dbReference type="ARBA" id="ARBA00022679"/>
    </source>
</evidence>
<evidence type="ECO:0000256" key="7">
    <source>
        <dbReference type="ARBA" id="ARBA00022553"/>
    </source>
</evidence>
<keyword evidence="12" id="KW-0547">Nucleotide-binding</keyword>
<dbReference type="CDD" id="cd23172">
    <property type="entry name" value="ps-ssRNAv_Astroviridae_RdRp"/>
    <property type="match status" value="1"/>
</dbReference>
<dbReference type="Pfam" id="PF19416">
    <property type="entry name" value="Astro_VPg"/>
    <property type="match status" value="1"/>
</dbReference>
<dbReference type="Gene3D" id="3.30.70.270">
    <property type="match status" value="1"/>
</dbReference>
<feature type="transmembrane region" description="Helical" evidence="21">
    <location>
        <begin position="153"/>
        <end position="174"/>
    </location>
</feature>
<feature type="transmembrane region" description="Helical" evidence="21">
    <location>
        <begin position="231"/>
        <end position="249"/>
    </location>
</feature>
<evidence type="ECO:0000256" key="15">
    <source>
        <dbReference type="ARBA" id="ARBA00022870"/>
    </source>
</evidence>
<evidence type="ECO:0000256" key="4">
    <source>
        <dbReference type="ARBA" id="ARBA00019743"/>
    </source>
</evidence>
<dbReference type="GO" id="GO:0006351">
    <property type="term" value="P:DNA-templated transcription"/>
    <property type="evidence" value="ECO:0007669"/>
    <property type="project" value="InterPro"/>
</dbReference>
<dbReference type="PROSITE" id="PS50507">
    <property type="entry name" value="RDRP_SSRNA_POS"/>
    <property type="match status" value="1"/>
</dbReference>
<evidence type="ECO:0000256" key="10">
    <source>
        <dbReference type="ARBA" id="ARBA00022692"/>
    </source>
</evidence>
<keyword evidence="5" id="KW-0696">RNA-directed RNA polymerase</keyword>
<keyword evidence="10 21" id="KW-0812">Transmembrane</keyword>
<dbReference type="InterPro" id="IPR043502">
    <property type="entry name" value="DNA/RNA_pol_sf"/>
</dbReference>
<proteinExistence type="inferred from homology"/>
<keyword evidence="11" id="KW-0548">Nucleotidyltransferase</keyword>
<reference evidence="23" key="1">
    <citation type="journal article" date="2018" name="Nature">
        <title>The evolutionary history of vertebrate RNA viruses.</title>
        <authorList>
            <person name="Shi M."/>
            <person name="Lin X.D."/>
            <person name="Chen X."/>
            <person name="Tian J.H."/>
            <person name="Chen L.J."/>
            <person name="Li K."/>
            <person name="Wang W."/>
            <person name="Eden J.S."/>
            <person name="Shen J.J."/>
            <person name="Liu L."/>
            <person name="Holmes E.C."/>
            <person name="Zhang Y.Z."/>
        </authorList>
    </citation>
    <scope>NUCLEOTIDE SEQUENCE</scope>
    <source>
        <strain evidence="23">QSMS18873</strain>
    </source>
</reference>
<feature type="region of interest" description="Disordered" evidence="20">
    <location>
        <begin position="520"/>
        <end position="540"/>
    </location>
</feature>
<evidence type="ECO:0000256" key="18">
    <source>
        <dbReference type="ARBA" id="ARBA00023136"/>
    </source>
</evidence>
<evidence type="ECO:0000256" key="16">
    <source>
        <dbReference type="ARBA" id="ARBA00022953"/>
    </source>
</evidence>
<name>A0A2P1GMC7_9VIRU</name>
<keyword evidence="18 21" id="KW-0472">Membrane</keyword>
<evidence type="ECO:0000256" key="19">
    <source>
        <dbReference type="SAM" id="Coils"/>
    </source>
</evidence>
<keyword evidence="7" id="KW-0597">Phosphoprotein</keyword>
<evidence type="ECO:0000256" key="8">
    <source>
        <dbReference type="ARBA" id="ARBA00022670"/>
    </source>
</evidence>
<dbReference type="InterPro" id="IPR007094">
    <property type="entry name" value="RNA-dir_pol_PSvirus"/>
</dbReference>
<keyword evidence="15" id="KW-1043">Host membrane</keyword>
<evidence type="ECO:0000256" key="13">
    <source>
        <dbReference type="ARBA" id="ARBA00022758"/>
    </source>
</evidence>
<evidence type="ECO:0000256" key="5">
    <source>
        <dbReference type="ARBA" id="ARBA00022484"/>
    </source>
</evidence>
<keyword evidence="8" id="KW-0645">Protease</keyword>
<dbReference type="GO" id="GO:0039694">
    <property type="term" value="P:viral RNA genome replication"/>
    <property type="evidence" value="ECO:0007669"/>
    <property type="project" value="InterPro"/>
</dbReference>
<evidence type="ECO:0000256" key="12">
    <source>
        <dbReference type="ARBA" id="ARBA00022741"/>
    </source>
</evidence>
<feature type="region of interest" description="Disordered" evidence="20">
    <location>
        <begin position="609"/>
        <end position="635"/>
    </location>
</feature>
<evidence type="ECO:0000256" key="21">
    <source>
        <dbReference type="SAM" id="Phobius"/>
    </source>
</evidence>
<evidence type="ECO:0000256" key="3">
    <source>
        <dbReference type="ARBA" id="ARBA00011245"/>
    </source>
</evidence>
<keyword evidence="13" id="KW-0688">Ribosomal frameshifting</keyword>
<dbReference type="EMBL" id="MG599890">
    <property type="protein sequence ID" value="AVM87145.1"/>
    <property type="molecule type" value="Genomic_RNA"/>
</dbReference>
<evidence type="ECO:0000256" key="20">
    <source>
        <dbReference type="SAM" id="MobiDB-lite"/>
    </source>
</evidence>
<dbReference type="GO" id="GO:0006508">
    <property type="term" value="P:proteolysis"/>
    <property type="evidence" value="ECO:0007669"/>
    <property type="project" value="UniProtKB-KW"/>
</dbReference>
<keyword evidence="14" id="KW-0720">Serine protease</keyword>
<keyword evidence="9" id="KW-0808">Transferase</keyword>
<dbReference type="GO" id="GO:0033644">
    <property type="term" value="C:host cell membrane"/>
    <property type="evidence" value="ECO:0007669"/>
    <property type="project" value="UniProtKB-SubCell"/>
</dbReference>
<dbReference type="InterPro" id="IPR001205">
    <property type="entry name" value="RNA-dir_pol_C"/>
</dbReference>
<evidence type="ECO:0000313" key="23">
    <source>
        <dbReference type="EMBL" id="AVM87145.1"/>
    </source>
</evidence>
<protein>
    <recommendedName>
        <fullName evidence="4">Non-structural polyprotein 1AB</fullName>
    </recommendedName>
</protein>
<dbReference type="GO" id="GO:0075523">
    <property type="term" value="P:viral translational frameshifting"/>
    <property type="evidence" value="ECO:0007669"/>
    <property type="project" value="UniProtKB-KW"/>
</dbReference>
<keyword evidence="14" id="KW-0378">Hydrolase</keyword>
<comment type="subcellular location">
    <subcellularLocation>
        <location evidence="1">Host membrane</location>
        <topology evidence="1">Multi-pass membrane protein</topology>
    </subcellularLocation>
</comment>
<feature type="transmembrane region" description="Helical" evidence="21">
    <location>
        <begin position="279"/>
        <end position="309"/>
    </location>
</feature>
<accession>A0A2P1GMC7</accession>
<evidence type="ECO:0000256" key="6">
    <source>
        <dbReference type="ARBA" id="ARBA00022520"/>
    </source>
</evidence>
<organism evidence="23">
    <name type="scientific">Dongbei arctic lamprey astrovirus 2</name>
    <dbReference type="NCBI Taxonomy" id="2116124"/>
    <lineage>
        <taxon>Viruses</taxon>
        <taxon>Riboviria</taxon>
        <taxon>Orthornavirae</taxon>
        <taxon>Pisuviricota</taxon>
        <taxon>Stelpaviricetes</taxon>
        <taxon>Stellavirales</taxon>
        <taxon>Astroviridae</taxon>
    </lineage>
</organism>
<evidence type="ECO:0000256" key="2">
    <source>
        <dbReference type="ARBA" id="ARBA00005873"/>
    </source>
</evidence>
<evidence type="ECO:0000256" key="1">
    <source>
        <dbReference type="ARBA" id="ARBA00004301"/>
    </source>
</evidence>
<keyword evidence="16" id="KW-0693">Viral RNA replication</keyword>
<dbReference type="InterPro" id="IPR043128">
    <property type="entry name" value="Rev_trsase/Diguanyl_cyclase"/>
</dbReference>
<sequence>MVLKLVLIALAGVFLASLGADARMITVKDSCINGVRQQNEIPQWNLTKLTSIELEVYAASKMAYYVDVDSLGDCTLFLTYDSCVYYNVRKALQQKGVNMSVQSQSYFLIMDAWTHDSSSCLRHDWNAWSTEFVAELNQAWENKQLAGPIIGGLLLKLMTATPFMSIMYLVARVIMAWREPKWKIGLIVLIHSLTMIYSRHTWPAIIMAFMLHSGCENYAGLYWHAGKDVSTFIFLMPILMACLAIHAFFRMCYTFRDFDTDTWMTPMASARRVLVNAPILLMITLLRIIVAGEVAVPSLVLALVALVIYSLTRPTEEYVHEFKDKLGNTRRVLVKPRFQRGGLFYKQFSQRQLGNRVTEAMWDNVFVAHTGPTTSTSFQFLAKMWVLKHAGEDTPSFERYNRAIYPAGKKRVMRNAGMEEIYGWNLNSDAQVKQPPMVDVPSDGWKTMMTYRDGHAQAYTFYGTWNKSQLLGITDGMPGDSGAPIYNLEGKLEAVYLGAGSTISVGASLQDIKRIDVKPKKDVEEEKPETPKPEETPKVKQELEYQQHSILQDQIYLRNQNLILDRMEGLERMFAQIIELKPREEDESERSSDEESLWMNYYEQNKKGKTKGRAEGARVAKEKRRKRAAAATSGKSYPKQNIKMFTDDEYERILNAGIAREHIALAAKQRWQDYCDKNGLYEQHGGDGLWMEFVFFNKLENYLTVDYQQHVKIVTTSTHELPFRKSDILTASKEGLTGLTHNKHSETLLIEDGNTTKLEETEYVDSRLGELMDTVSCYRQDNEHLKQEMQNIITKMKEKKAERDQAHKNHIVNVIDELKTEQKISEQRLAEKYESLIKEIQKERDVDLEALAEKHRSKLEVVNRTWDDKVKHFKKLSDEGYLKLAAAELEIEKLKGEMKDLKDWPALVEMRNSVQTTPVKEDEIEHEANYRNVPGKKKQLYCPKCNSKHTGTCHQKPPCLPNGQEYAQHATRERPILLPCGVITTSLQGHLRNQDFCKGTPKCNGETRGEPQNPCTKDGEAVHCAHPWCVAQSGTHCKNKACSNQECKKPTVQKQGNRQTGAERPKLCSLKTCCIGAQYLISECDGEELAPGYQKIGQIPLNKKATKDKPSQALIEKSLGEINDTIYAPTTWTKAAYLNIFEKFNYAEPTEFDKDAWDHAMNVLKDEYSYMDGSKWTPLALTEKNHDSSPGLPAMLYYQTEKDLIQDEGFACSEHMYKMMTQGDTPDIVWYGFLKNETIKREKIEKEDIRLICCAPSAYTRLGACFETEMNSRMKERVHEKQAQVGFVPFHFPQRVGPCTGQQVLELDFTRYDGTIPKMVLDAVDAVRLSSFAGNKKQRAAYRIYRKMLWNRTMALATGDVVKMNKGNPSGQFSTSADNCIAHTAIWAYILAIYWKRLTGNPCYPKDWVRTYTYGDDHLSVFNQTEHGVNPPPCEFLTSVAKSHLGMWVKPENVKYTMGLEGASFCGQTFFIKKGKVRSTFRTDKVFSSIVEPSQPAKTLEDLEQKLDSALVLCAYDTSEYARRIDSMVQKMQILDPGYEPVDRKTIKTIWVGPKEL</sequence>
<feature type="domain" description="RdRp catalytic" evidence="22">
    <location>
        <begin position="1302"/>
        <end position="1430"/>
    </location>
</feature>
<comment type="subunit">
    <text evidence="3">Monomer.</text>
</comment>